<feature type="transmembrane region" description="Helical" evidence="1">
    <location>
        <begin position="6"/>
        <end position="22"/>
    </location>
</feature>
<evidence type="ECO:0000313" key="3">
    <source>
        <dbReference type="Proteomes" id="UP000321533"/>
    </source>
</evidence>
<feature type="transmembrane region" description="Helical" evidence="1">
    <location>
        <begin position="29"/>
        <end position="47"/>
    </location>
</feature>
<proteinExistence type="predicted"/>
<feature type="transmembrane region" description="Helical" evidence="1">
    <location>
        <begin position="53"/>
        <end position="71"/>
    </location>
</feature>
<keyword evidence="3" id="KW-1185">Reference proteome</keyword>
<evidence type="ECO:0008006" key="4">
    <source>
        <dbReference type="Google" id="ProtNLM"/>
    </source>
</evidence>
<dbReference type="Pfam" id="PF19473">
    <property type="entry name" value="DUF6010"/>
    <property type="match status" value="1"/>
</dbReference>
<evidence type="ECO:0000256" key="1">
    <source>
        <dbReference type="SAM" id="Phobius"/>
    </source>
</evidence>
<sequence>MTLALIIGLSLGFISILFSRLLKQLDEKAFYGLMLTAIGALYVGFTWTDTTSFIINCIQCFFFGTLAYLGIKKNAYLLAAGFILHGAFDFVYGLFPIPDLRPPHYDVFCLSIDWIIGVYLFIIVYGQMNVKTKNFN</sequence>
<dbReference type="RefSeq" id="WP_147187936.1">
    <property type="nucleotide sequence ID" value="NZ_CP042435.1"/>
</dbReference>
<evidence type="ECO:0000313" key="2">
    <source>
        <dbReference type="EMBL" id="QEC66136.1"/>
    </source>
</evidence>
<feature type="transmembrane region" description="Helical" evidence="1">
    <location>
        <begin position="107"/>
        <end position="126"/>
    </location>
</feature>
<dbReference type="EMBL" id="CP042435">
    <property type="protein sequence ID" value="QEC66136.1"/>
    <property type="molecule type" value="Genomic_DNA"/>
</dbReference>
<accession>A0A5B8V665</accession>
<dbReference type="AlphaFoldDB" id="A0A5B8V665"/>
<keyword evidence="1" id="KW-1133">Transmembrane helix</keyword>
<keyword evidence="1" id="KW-0472">Membrane</keyword>
<feature type="transmembrane region" description="Helical" evidence="1">
    <location>
        <begin position="76"/>
        <end position="95"/>
    </location>
</feature>
<dbReference type="InterPro" id="IPR046052">
    <property type="entry name" value="DUF6010"/>
</dbReference>
<gene>
    <name evidence="2" type="ORF">FRZ67_02005</name>
</gene>
<protein>
    <recommendedName>
        <fullName evidence="4">CPBP family intramembrane metalloprotease</fullName>
    </recommendedName>
</protein>
<dbReference type="OrthoDB" id="582306at2"/>
<dbReference type="KEGG" id="pgin:FRZ67_02005"/>
<name>A0A5B8V665_9BACT</name>
<organism evidence="2 3">
    <name type="scientific">Panacibacter ginsenosidivorans</name>
    <dbReference type="NCBI Taxonomy" id="1813871"/>
    <lineage>
        <taxon>Bacteria</taxon>
        <taxon>Pseudomonadati</taxon>
        <taxon>Bacteroidota</taxon>
        <taxon>Chitinophagia</taxon>
        <taxon>Chitinophagales</taxon>
        <taxon>Chitinophagaceae</taxon>
        <taxon>Panacibacter</taxon>
    </lineage>
</organism>
<reference evidence="2 3" key="1">
    <citation type="journal article" date="2016" name="Int. J. Syst. Evol. Microbiol.">
        <title>Panacibacter ginsenosidivorans gen. nov., sp. nov., with ginsenoside converting activity isolated from soil of a ginseng field.</title>
        <authorList>
            <person name="Siddiqi M.Z."/>
            <person name="Muhammad Shafi S."/>
            <person name="Choi K.D."/>
            <person name="Im W.T."/>
        </authorList>
    </citation>
    <scope>NUCLEOTIDE SEQUENCE [LARGE SCALE GENOMIC DNA]</scope>
    <source>
        <strain evidence="2 3">Gsoil1550</strain>
    </source>
</reference>
<keyword evidence="1" id="KW-0812">Transmembrane</keyword>
<dbReference type="Proteomes" id="UP000321533">
    <property type="component" value="Chromosome"/>
</dbReference>